<keyword evidence="3" id="KW-1185">Reference proteome</keyword>
<dbReference type="RefSeq" id="WP_078597803.1">
    <property type="nucleotide sequence ID" value="NZ_JBHSJE010000002.1"/>
</dbReference>
<reference evidence="3" key="1">
    <citation type="journal article" date="2019" name="Int. J. Syst. Evol. Microbiol.">
        <title>The Global Catalogue of Microorganisms (GCM) 10K type strain sequencing project: providing services to taxonomists for standard genome sequencing and annotation.</title>
        <authorList>
            <consortium name="The Broad Institute Genomics Platform"/>
            <consortium name="The Broad Institute Genome Sequencing Center for Infectious Disease"/>
            <person name="Wu L."/>
            <person name="Ma J."/>
        </authorList>
    </citation>
    <scope>NUCLEOTIDE SEQUENCE [LARGE SCALE GENOMIC DNA]</scope>
    <source>
        <strain evidence="3">ICMP 257</strain>
    </source>
</reference>
<feature type="compositionally biased region" description="Gly residues" evidence="1">
    <location>
        <begin position="32"/>
        <end position="41"/>
    </location>
</feature>
<organism evidence="2 3">
    <name type="scientific">Streptomyces atroolivaceus</name>
    <dbReference type="NCBI Taxonomy" id="66869"/>
    <lineage>
        <taxon>Bacteria</taxon>
        <taxon>Bacillati</taxon>
        <taxon>Actinomycetota</taxon>
        <taxon>Actinomycetes</taxon>
        <taxon>Kitasatosporales</taxon>
        <taxon>Streptomycetaceae</taxon>
        <taxon>Streptomyces</taxon>
    </lineage>
</organism>
<dbReference type="Proteomes" id="UP001595908">
    <property type="component" value="Unassembled WGS sequence"/>
</dbReference>
<evidence type="ECO:0000313" key="2">
    <source>
        <dbReference type="EMBL" id="MFC4979151.1"/>
    </source>
</evidence>
<dbReference type="GeneID" id="31232814"/>
<dbReference type="EMBL" id="JBHSJE010000002">
    <property type="protein sequence ID" value="MFC4979151.1"/>
    <property type="molecule type" value="Genomic_DNA"/>
</dbReference>
<protein>
    <submittedName>
        <fullName evidence="2">Uncharacterized protein</fullName>
    </submittedName>
</protein>
<name>A0ABV9V6H3_STRAZ</name>
<accession>A0ABV9V6H3</accession>
<proteinExistence type="predicted"/>
<evidence type="ECO:0000313" key="3">
    <source>
        <dbReference type="Proteomes" id="UP001595908"/>
    </source>
</evidence>
<sequence length="201" mass="19149">MGGGNSEAGRAGREPGADEEPTGAGPDDAGPAGAGPAGAGPDGAEPDGVGPAGGIVVGEFDGGALAAGLRAEAEDAGRRIGRPRAGDVAPPPVVPPVPGGIAIGRMTGGAAASGAGARSTDRSERLIETTPQLVDALRLLRGESGELRAEAAEAEREIQATGGVEPGRLRRLAALAGRAAGSVGGQTAAGVASGVLTGMLS</sequence>
<evidence type="ECO:0000256" key="1">
    <source>
        <dbReference type="SAM" id="MobiDB-lite"/>
    </source>
</evidence>
<gene>
    <name evidence="2" type="ORF">ACFPL4_12345</name>
</gene>
<comment type="caution">
    <text evidence="2">The sequence shown here is derived from an EMBL/GenBank/DDBJ whole genome shotgun (WGS) entry which is preliminary data.</text>
</comment>
<feature type="region of interest" description="Disordered" evidence="1">
    <location>
        <begin position="1"/>
        <end position="57"/>
    </location>
</feature>